<dbReference type="AlphaFoldDB" id="A0A6A4VVT1"/>
<dbReference type="Proteomes" id="UP000440578">
    <property type="component" value="Unassembled WGS sequence"/>
</dbReference>
<dbReference type="EMBL" id="VIIS01001515">
    <property type="protein sequence ID" value="KAF0297019.1"/>
    <property type="molecule type" value="Genomic_DNA"/>
</dbReference>
<gene>
    <name evidence="7" type="ORF">FJT64_005506</name>
</gene>
<dbReference type="InterPro" id="IPR013604">
    <property type="entry name" value="7TM_chemorcpt"/>
</dbReference>
<evidence type="ECO:0000256" key="4">
    <source>
        <dbReference type="ARBA" id="ARBA00022989"/>
    </source>
</evidence>
<evidence type="ECO:0000313" key="7">
    <source>
        <dbReference type="EMBL" id="KAF0297019.1"/>
    </source>
</evidence>
<reference evidence="7 8" key="1">
    <citation type="submission" date="2019-07" db="EMBL/GenBank/DDBJ databases">
        <title>Draft genome assembly of a fouling barnacle, Amphibalanus amphitrite (Darwin, 1854): The first reference genome for Thecostraca.</title>
        <authorList>
            <person name="Kim W."/>
        </authorList>
    </citation>
    <scope>NUCLEOTIDE SEQUENCE [LARGE SCALE GENOMIC DNA]</scope>
    <source>
        <strain evidence="7">SNU_AA5</strain>
        <tissue evidence="7">Soma without cirri and trophi</tissue>
    </source>
</reference>
<evidence type="ECO:0000256" key="5">
    <source>
        <dbReference type="ARBA" id="ARBA00023136"/>
    </source>
</evidence>
<organism evidence="7 8">
    <name type="scientific">Amphibalanus amphitrite</name>
    <name type="common">Striped barnacle</name>
    <name type="synonym">Balanus amphitrite</name>
    <dbReference type="NCBI Taxonomy" id="1232801"/>
    <lineage>
        <taxon>Eukaryota</taxon>
        <taxon>Metazoa</taxon>
        <taxon>Ecdysozoa</taxon>
        <taxon>Arthropoda</taxon>
        <taxon>Crustacea</taxon>
        <taxon>Multicrustacea</taxon>
        <taxon>Cirripedia</taxon>
        <taxon>Thoracica</taxon>
        <taxon>Thoracicalcarea</taxon>
        <taxon>Balanomorpha</taxon>
        <taxon>Balanoidea</taxon>
        <taxon>Balanidae</taxon>
        <taxon>Amphibalaninae</taxon>
        <taxon>Amphibalanus</taxon>
    </lineage>
</organism>
<keyword evidence="4 6" id="KW-1133">Transmembrane helix</keyword>
<dbReference type="Pfam" id="PF08395">
    <property type="entry name" value="7tm_7"/>
    <property type="match status" value="1"/>
</dbReference>
<keyword evidence="2" id="KW-1003">Cell membrane</keyword>
<evidence type="ECO:0000256" key="3">
    <source>
        <dbReference type="ARBA" id="ARBA00022692"/>
    </source>
</evidence>
<evidence type="ECO:0000313" key="8">
    <source>
        <dbReference type="Proteomes" id="UP000440578"/>
    </source>
</evidence>
<protein>
    <submittedName>
        <fullName evidence="7">Uncharacterized protein</fullName>
    </submittedName>
</protein>
<feature type="transmembrane region" description="Helical" evidence="6">
    <location>
        <begin position="149"/>
        <end position="166"/>
    </location>
</feature>
<feature type="transmembrane region" description="Helical" evidence="6">
    <location>
        <begin position="66"/>
        <end position="86"/>
    </location>
</feature>
<accession>A0A6A4VVT1</accession>
<comment type="subcellular location">
    <subcellularLocation>
        <location evidence="1">Cell membrane</location>
        <topology evidence="1">Multi-pass membrane protein</topology>
    </subcellularLocation>
</comment>
<evidence type="ECO:0000256" key="1">
    <source>
        <dbReference type="ARBA" id="ARBA00004651"/>
    </source>
</evidence>
<proteinExistence type="predicted"/>
<keyword evidence="8" id="KW-1185">Reference proteome</keyword>
<name>A0A6A4VVT1_AMPAM</name>
<dbReference type="GO" id="GO:0005886">
    <property type="term" value="C:plasma membrane"/>
    <property type="evidence" value="ECO:0007669"/>
    <property type="project" value="UniProtKB-SubCell"/>
</dbReference>
<evidence type="ECO:0000256" key="2">
    <source>
        <dbReference type="ARBA" id="ARBA00022475"/>
    </source>
</evidence>
<dbReference type="GO" id="GO:0050909">
    <property type="term" value="P:sensory perception of taste"/>
    <property type="evidence" value="ECO:0007669"/>
    <property type="project" value="InterPro"/>
</dbReference>
<keyword evidence="5 6" id="KW-0472">Membrane</keyword>
<sequence>MARPRVSGLSHRRQATMVKPVEVGSTSSVLRRWPLVWRLAAVATGVLPLCEAVCARRQPRFRLLSAPGVIAVTVTVIYSVHAISWLTPQSFGGLRIGSHLVKVVLRAFTNLAQVASVCSAPALASLRARFVSAADLTATLSDVFAPPTVYYLAHTVLISMLVVAMSDSRPQTAIFVADVTLLSVRSALLVAVLCQGGQRLEEAARRPAELLLRHPPEDPAAAAEAARLVALVNWLRPAAVAPGVFSINRQLLGSTVAGYMTYMVVLVQMGE</sequence>
<evidence type="ECO:0000256" key="6">
    <source>
        <dbReference type="SAM" id="Phobius"/>
    </source>
</evidence>
<keyword evidence="3 6" id="KW-0812">Transmembrane</keyword>
<comment type="caution">
    <text evidence="7">The sequence shown here is derived from an EMBL/GenBank/DDBJ whole genome shotgun (WGS) entry which is preliminary data.</text>
</comment>